<dbReference type="EC" id="6.1.1.6" evidence="10"/>
<dbReference type="GO" id="GO:0005737">
    <property type="term" value="C:cytoplasm"/>
    <property type="evidence" value="ECO:0007669"/>
    <property type="project" value="UniProtKB-SubCell"/>
</dbReference>
<name>A0A644YLE8_9ZZZZ</name>
<dbReference type="Pfam" id="PF19269">
    <property type="entry name" value="Anticodon_2"/>
    <property type="match status" value="1"/>
</dbReference>
<evidence type="ECO:0000256" key="2">
    <source>
        <dbReference type="ARBA" id="ARBA00005594"/>
    </source>
</evidence>
<keyword evidence="8" id="KW-0030">Aminoacyl-tRNA synthetase</keyword>
<keyword evidence="6" id="KW-0067">ATP-binding</keyword>
<evidence type="ECO:0000256" key="6">
    <source>
        <dbReference type="ARBA" id="ARBA00022840"/>
    </source>
</evidence>
<organism evidence="10">
    <name type="scientific">bioreactor metagenome</name>
    <dbReference type="NCBI Taxonomy" id="1076179"/>
    <lineage>
        <taxon>unclassified sequences</taxon>
        <taxon>metagenomes</taxon>
        <taxon>ecological metagenomes</taxon>
    </lineage>
</organism>
<accession>A0A644YLE8</accession>
<dbReference type="GO" id="GO:0005524">
    <property type="term" value="F:ATP binding"/>
    <property type="evidence" value="ECO:0007669"/>
    <property type="project" value="UniProtKB-KW"/>
</dbReference>
<reference evidence="10" key="1">
    <citation type="submission" date="2019-08" db="EMBL/GenBank/DDBJ databases">
        <authorList>
            <person name="Kucharzyk K."/>
            <person name="Murdoch R.W."/>
            <person name="Higgins S."/>
            <person name="Loffler F."/>
        </authorList>
    </citation>
    <scope>NUCLEOTIDE SEQUENCE</scope>
</reference>
<dbReference type="GO" id="GO:0006430">
    <property type="term" value="P:lysyl-tRNA aminoacylation"/>
    <property type="evidence" value="ECO:0007669"/>
    <property type="project" value="InterPro"/>
</dbReference>
<dbReference type="InterPro" id="IPR008925">
    <property type="entry name" value="aa_tRNA-synth_I_cd-bd_sf"/>
</dbReference>
<feature type="domain" description="Aminoacyl-tRNA synthetase class I anticodon-binding" evidence="9">
    <location>
        <begin position="36"/>
        <end position="117"/>
    </location>
</feature>
<evidence type="ECO:0000256" key="5">
    <source>
        <dbReference type="ARBA" id="ARBA00022741"/>
    </source>
</evidence>
<dbReference type="Gene3D" id="1.10.10.350">
    <property type="match status" value="1"/>
</dbReference>
<dbReference type="AlphaFoldDB" id="A0A644YLE8"/>
<keyword evidence="5" id="KW-0547">Nucleotide-binding</keyword>
<proteinExistence type="inferred from homology"/>
<evidence type="ECO:0000256" key="1">
    <source>
        <dbReference type="ARBA" id="ARBA00004496"/>
    </source>
</evidence>
<sequence>MTDSQKQRLRTRCTCAWNWITTFAPEDFKYRLSNENDPKVELTEQELKAVKALYQVVEVMDQLEDKEYTTRLYDAAKLNDLDTGEFFKLVYRIMIGKDRGPKLGPFLQTCGKEKVLSILGRY</sequence>
<gene>
    <name evidence="10" type="primary">lysS_24</name>
    <name evidence="10" type="ORF">SDC9_75229</name>
</gene>
<evidence type="ECO:0000313" key="10">
    <source>
        <dbReference type="EMBL" id="MPM28701.1"/>
    </source>
</evidence>
<keyword evidence="4 10" id="KW-0436">Ligase</keyword>
<dbReference type="EMBL" id="VSSQ01005325">
    <property type="protein sequence ID" value="MPM28701.1"/>
    <property type="molecule type" value="Genomic_DNA"/>
</dbReference>
<keyword evidence="7" id="KW-0648">Protein biosynthesis</keyword>
<dbReference type="InterPro" id="IPR002904">
    <property type="entry name" value="Lys-tRNA-ligase"/>
</dbReference>
<evidence type="ECO:0000256" key="4">
    <source>
        <dbReference type="ARBA" id="ARBA00022598"/>
    </source>
</evidence>
<comment type="caution">
    <text evidence="10">The sequence shown here is derived from an EMBL/GenBank/DDBJ whole genome shotgun (WGS) entry which is preliminary data.</text>
</comment>
<dbReference type="SUPFAM" id="SSF48163">
    <property type="entry name" value="An anticodon-binding domain of class I aminoacyl-tRNA synthetases"/>
    <property type="match status" value="1"/>
</dbReference>
<protein>
    <submittedName>
        <fullName evidence="10">Lysine--tRNA ligase</fullName>
        <ecNumber evidence="10">6.1.1.6</ecNumber>
    </submittedName>
</protein>
<evidence type="ECO:0000256" key="7">
    <source>
        <dbReference type="ARBA" id="ARBA00022917"/>
    </source>
</evidence>
<dbReference type="InterPro" id="IPR045462">
    <property type="entry name" value="aa-tRNA-synth_I_cd-bd"/>
</dbReference>
<dbReference type="GO" id="GO:0004824">
    <property type="term" value="F:lysine-tRNA ligase activity"/>
    <property type="evidence" value="ECO:0007669"/>
    <property type="project" value="UniProtKB-EC"/>
</dbReference>
<evidence type="ECO:0000256" key="8">
    <source>
        <dbReference type="ARBA" id="ARBA00023146"/>
    </source>
</evidence>
<evidence type="ECO:0000256" key="3">
    <source>
        <dbReference type="ARBA" id="ARBA00022490"/>
    </source>
</evidence>
<dbReference type="PANTHER" id="PTHR37940">
    <property type="entry name" value="LYSINE--TRNA LIGASE"/>
    <property type="match status" value="1"/>
</dbReference>
<keyword evidence="3" id="KW-0963">Cytoplasm</keyword>
<dbReference type="PANTHER" id="PTHR37940:SF1">
    <property type="entry name" value="LYSINE--TRNA LIGASE"/>
    <property type="match status" value="1"/>
</dbReference>
<comment type="subcellular location">
    <subcellularLocation>
        <location evidence="1">Cytoplasm</location>
    </subcellularLocation>
</comment>
<dbReference type="GO" id="GO:0000049">
    <property type="term" value="F:tRNA binding"/>
    <property type="evidence" value="ECO:0007669"/>
    <property type="project" value="InterPro"/>
</dbReference>
<comment type="similarity">
    <text evidence="2">Belongs to the class-I aminoacyl-tRNA synthetase family.</text>
</comment>
<dbReference type="InterPro" id="IPR020751">
    <property type="entry name" value="aa-tRNA-synth_I_codon-bd_sub2"/>
</dbReference>
<evidence type="ECO:0000259" key="9">
    <source>
        <dbReference type="Pfam" id="PF19269"/>
    </source>
</evidence>